<dbReference type="Proteomes" id="UP000002316">
    <property type="component" value="Chromosome 8"/>
</dbReference>
<reference evidence="4" key="1">
    <citation type="journal article" date="2010" name="PLoS Negl. Trop. Dis.">
        <title>The genome sequence of Trypanosoma brucei gambiense, causative agent of chronic human african trypanosomiasis.</title>
        <authorList>
            <person name="Jackson A.P."/>
            <person name="Sanders M."/>
            <person name="Berry A."/>
            <person name="McQuillan J."/>
            <person name="Aslett M.A."/>
            <person name="Quail M.A."/>
            <person name="Chukualim B."/>
            <person name="Capewell P."/>
            <person name="MacLeod A."/>
            <person name="Melville S.E."/>
            <person name="Gibson W."/>
            <person name="Barry J.D."/>
            <person name="Berriman M."/>
            <person name="Hertz-Fowler C."/>
        </authorList>
    </citation>
    <scope>NUCLEOTIDE SEQUENCE [LARGE SCALE GENOMIC DNA]</scope>
    <source>
        <strain evidence="4">MHOM/CI/86/DAL972</strain>
    </source>
</reference>
<feature type="compositionally biased region" description="Polar residues" evidence="2">
    <location>
        <begin position="675"/>
        <end position="692"/>
    </location>
</feature>
<sequence>MEELVDVLKRAQSAVLHAQYDLIQLRHLQDEGKEAIKTSADYVNNDALLHQLRAQSKQEDAVQHLERGVRLMRNLLKDPIQQKPNNNAVPQEAPQQQQQTERSEQELKINAVKQAMQRYIEGQRNLKQQWEWELHAKLTAKDDCIDEVRHNAADLVRRVTERRVLARALHKWRRRTASLVAGCERNIVAQELGRMRTTLAKSFAAARAVVVLRQRCFHRWHLQMMRSLMRKEQQKHEELSMKLQHAEEELQRQHDVLIEALDAKRPDAGLKLQRQQHEEILRLRSVVDGMVREFKERTDTYIRQQEELSQYYEERQAMLMEEVVIAEVRRQQQDEVLRCRVLETSKHKQWTEALCGLVADCVKEKALALYNEALAANNDSNQYCNELEALLLQQRHEVIESLKARVQELERRCAEAGELLDGCNNELHERNIVIRSLKETFSQRLLRVTTTQRMHGYWVLWQRHAEVRRQNRRLHDERIVAQQQRLVVMEEMDRRCIIQLEDSALKLVGSWRSCSQAEVLLEETLAELSETSTLCASLQEEVGQLRSYNAELLDTQNAQVSAWFASKLECLLEAEHARRMELRYSELRTRKALDRMTADHSTAVMRQKCAAMQVQLDNSLKQLHHVGALVAEYCARSAFNCWLLSTERRRHKRVADKTRSCITIGSVRSLDESTQHTISAPSKESGSLQMQPHHSGWDNASEVLLQRGQGVDQQSNVTNMERLRYSTTSGVSSSPTETCVRVGDVEQLMGVCHPPWTPLVAVSGDPPKSPGGVQLNSVIHFILAERDTVIEYTHNVASAVWSAAADAIVAQQCAHKAIVEELQQYQSFLEKRIAVSGAADAEAPYQQQEAADRIKFLQEQWEKSESNTNNLRLQLEQLQAQQEKERATQKRIESQLASVRESRDRYEKEVEVLQRRVGEQWEHNELVKEKLLASQQDIKSLQAKIEEEKNRYEEDVGALRRRIDEYKVQDEKAHQKLLDAQKQIESLLATLEEERYHHQVEVMKLEEQVEDQKLQEEKAQRAVDIASASQSREICMLRAETARLSAQLEEAQKENELNNALRDTIRQYERTLASLEKDVVVRTGEFSASLQTLADLDGFSNTLLLRHKQDVEQLFELSKVVGGSGGGYLIESAKAASEGQQAEEVDASTAEGTVKKQEQQNSGELQQRLSESQQRVDSLLSTLEKINEQHKKEVTELQQHLKEHRRREEKMQKAAAAARANYEREMCVLRAEGKRLTAQVEELMASTSTAEQKRELVGLETQKQLEEAHNQVKGLKTELKTMAMHHAIECDRLHTTVDEQQTTIESLKKGICGSHKDGTGYGLATGDLLQLMEEMVGLACEHTNEKAQLYLTCCAGEWFRQECIEGERRYSRGASELRECMELLLTTLGRTNAQYQKEKDDNEKQMEALQQLIRQQQQQNDAEQEAGAEEGCKRPTECPLRSSAGAEGGVTSSQPWLCCRCDSPLQRERSKAEVVQSIARYSDMLQQQHDKNRSRLEQLNKLVAQVDELMEYGRSLSLPEQ</sequence>
<evidence type="ECO:0000313" key="3">
    <source>
        <dbReference type="EMBL" id="CBH13787.1"/>
    </source>
</evidence>
<accession>C9ZWJ8</accession>
<feature type="coiled-coil region" evidence="1">
    <location>
        <begin position="861"/>
        <end position="1022"/>
    </location>
</feature>
<dbReference type="EMBL" id="FN554971">
    <property type="protein sequence ID" value="CBH13787.1"/>
    <property type="molecule type" value="Genomic_DNA"/>
</dbReference>
<feature type="coiled-coil region" evidence="1">
    <location>
        <begin position="229"/>
        <end position="263"/>
    </location>
</feature>
<dbReference type="OrthoDB" id="273749at2759"/>
<gene>
    <name evidence="3" type="ORF">TbgDal_VIII7300</name>
</gene>
<name>C9ZWJ8_TRYB9</name>
<feature type="region of interest" description="Disordered" evidence="2">
    <location>
        <begin position="80"/>
        <end position="103"/>
    </location>
</feature>
<feature type="coiled-coil region" evidence="1">
    <location>
        <begin position="1051"/>
        <end position="1078"/>
    </location>
</feature>
<feature type="region of interest" description="Disordered" evidence="2">
    <location>
        <begin position="672"/>
        <end position="694"/>
    </location>
</feature>
<feature type="region of interest" description="Disordered" evidence="2">
    <location>
        <begin position="1136"/>
        <end position="1172"/>
    </location>
</feature>
<dbReference type="VEuPathDB" id="TriTrypDB:Tbg972.8.7300"/>
<feature type="compositionally biased region" description="Low complexity" evidence="2">
    <location>
        <begin position="1412"/>
        <end position="1421"/>
    </location>
</feature>
<evidence type="ECO:0000256" key="1">
    <source>
        <dbReference type="SAM" id="Coils"/>
    </source>
</evidence>
<dbReference type="RefSeq" id="XP_011776063.1">
    <property type="nucleotide sequence ID" value="XM_011777761.1"/>
</dbReference>
<evidence type="ECO:0000256" key="2">
    <source>
        <dbReference type="SAM" id="MobiDB-lite"/>
    </source>
</evidence>
<proteinExistence type="predicted"/>
<keyword evidence="1" id="KW-0175">Coiled coil</keyword>
<dbReference type="KEGG" id="tbg:TbgDal_VIII7300"/>
<feature type="compositionally biased region" description="Low complexity" evidence="2">
    <location>
        <begin position="91"/>
        <end position="100"/>
    </location>
</feature>
<protein>
    <submittedName>
        <fullName evidence="3">Uncharacterized protein</fullName>
    </submittedName>
</protein>
<feature type="compositionally biased region" description="Polar residues" evidence="2">
    <location>
        <begin position="1159"/>
        <end position="1172"/>
    </location>
</feature>
<evidence type="ECO:0000313" key="4">
    <source>
        <dbReference type="Proteomes" id="UP000002316"/>
    </source>
</evidence>
<organism evidence="3 4">
    <name type="scientific">Trypanosoma brucei gambiense (strain MHOM/CI/86/DAL972)</name>
    <dbReference type="NCBI Taxonomy" id="679716"/>
    <lineage>
        <taxon>Eukaryota</taxon>
        <taxon>Discoba</taxon>
        <taxon>Euglenozoa</taxon>
        <taxon>Kinetoplastea</taxon>
        <taxon>Metakinetoplastina</taxon>
        <taxon>Trypanosomatida</taxon>
        <taxon>Trypanosomatidae</taxon>
        <taxon>Trypanosoma</taxon>
    </lineage>
</organism>
<dbReference type="GeneID" id="23863964"/>
<feature type="region of interest" description="Disordered" evidence="2">
    <location>
        <begin position="1412"/>
        <end position="1437"/>
    </location>
</feature>
<feature type="coiled-coil region" evidence="1">
    <location>
        <begin position="392"/>
        <end position="426"/>
    </location>
</feature>